<dbReference type="SMART" id="SM00382">
    <property type="entry name" value="AAA"/>
    <property type="match status" value="1"/>
</dbReference>
<feature type="domain" description="ABC transporter" evidence="4">
    <location>
        <begin position="3"/>
        <end position="213"/>
    </location>
</feature>
<dbReference type="RefSeq" id="WP_345079075.1">
    <property type="nucleotide sequence ID" value="NZ_BAABFA010000007.1"/>
</dbReference>
<dbReference type="InterPro" id="IPR017871">
    <property type="entry name" value="ABC_transporter-like_CS"/>
</dbReference>
<name>A0ABP8N9R2_9BACT</name>
<dbReference type="Gene3D" id="3.40.50.300">
    <property type="entry name" value="P-loop containing nucleotide triphosphate hydrolases"/>
    <property type="match status" value="1"/>
</dbReference>
<keyword evidence="6" id="KW-1185">Reference proteome</keyword>
<dbReference type="PROSITE" id="PS00211">
    <property type="entry name" value="ABC_TRANSPORTER_1"/>
    <property type="match status" value="1"/>
</dbReference>
<dbReference type="SUPFAM" id="SSF52540">
    <property type="entry name" value="P-loop containing nucleoside triphosphate hydrolases"/>
    <property type="match status" value="1"/>
</dbReference>
<keyword evidence="2" id="KW-0547">Nucleotide-binding</keyword>
<keyword evidence="3 5" id="KW-0067">ATP-binding</keyword>
<evidence type="ECO:0000256" key="3">
    <source>
        <dbReference type="ARBA" id="ARBA00022840"/>
    </source>
</evidence>
<reference evidence="6" key="1">
    <citation type="journal article" date="2019" name="Int. J. Syst. Evol. Microbiol.">
        <title>The Global Catalogue of Microorganisms (GCM) 10K type strain sequencing project: providing services to taxonomists for standard genome sequencing and annotation.</title>
        <authorList>
            <consortium name="The Broad Institute Genomics Platform"/>
            <consortium name="The Broad Institute Genome Sequencing Center for Infectious Disease"/>
            <person name="Wu L."/>
            <person name="Ma J."/>
        </authorList>
    </citation>
    <scope>NUCLEOTIDE SEQUENCE [LARGE SCALE GENOMIC DNA]</scope>
    <source>
        <strain evidence="6">JCM 32105</strain>
    </source>
</reference>
<dbReference type="PANTHER" id="PTHR24220">
    <property type="entry name" value="IMPORT ATP-BINDING PROTEIN"/>
    <property type="match status" value="1"/>
</dbReference>
<dbReference type="InterPro" id="IPR015854">
    <property type="entry name" value="ABC_transpr_LolD-like"/>
</dbReference>
<evidence type="ECO:0000256" key="1">
    <source>
        <dbReference type="ARBA" id="ARBA00005417"/>
    </source>
</evidence>
<dbReference type="Proteomes" id="UP001500067">
    <property type="component" value="Unassembled WGS sequence"/>
</dbReference>
<dbReference type="InterPro" id="IPR027417">
    <property type="entry name" value="P-loop_NTPase"/>
</dbReference>
<accession>A0ABP8N9R2</accession>
<dbReference type="PROSITE" id="PS50893">
    <property type="entry name" value="ABC_TRANSPORTER_2"/>
    <property type="match status" value="1"/>
</dbReference>
<organism evidence="5 6">
    <name type="scientific">Nemorincola caseinilytica</name>
    <dbReference type="NCBI Taxonomy" id="2054315"/>
    <lineage>
        <taxon>Bacteria</taxon>
        <taxon>Pseudomonadati</taxon>
        <taxon>Bacteroidota</taxon>
        <taxon>Chitinophagia</taxon>
        <taxon>Chitinophagales</taxon>
        <taxon>Chitinophagaceae</taxon>
        <taxon>Nemorincola</taxon>
    </lineage>
</organism>
<comment type="similarity">
    <text evidence="1">Belongs to the ABC transporter superfamily.</text>
</comment>
<proteinExistence type="inferred from homology"/>
<dbReference type="InterPro" id="IPR003593">
    <property type="entry name" value="AAA+_ATPase"/>
</dbReference>
<protein>
    <submittedName>
        <fullName evidence="5">ATP-binding cassette domain-containing protein</fullName>
    </submittedName>
</protein>
<comment type="caution">
    <text evidence="5">The sequence shown here is derived from an EMBL/GenBank/DDBJ whole genome shotgun (WGS) entry which is preliminary data.</text>
</comment>
<dbReference type="Pfam" id="PF00005">
    <property type="entry name" value="ABC_tran"/>
    <property type="match status" value="1"/>
</dbReference>
<dbReference type="PANTHER" id="PTHR24220:SF689">
    <property type="entry name" value="LIPOPROTEIN-RELEASING SYSTEM ATP-BINDING PROTEIN LOLD"/>
    <property type="match status" value="1"/>
</dbReference>
<evidence type="ECO:0000259" key="4">
    <source>
        <dbReference type="PROSITE" id="PS50893"/>
    </source>
</evidence>
<dbReference type="GO" id="GO:0005524">
    <property type="term" value="F:ATP binding"/>
    <property type="evidence" value="ECO:0007669"/>
    <property type="project" value="UniProtKB-KW"/>
</dbReference>
<evidence type="ECO:0000313" key="6">
    <source>
        <dbReference type="Proteomes" id="UP001500067"/>
    </source>
</evidence>
<sequence length="213" mass="24021">MQLSLHHIVPHHLRERLANQPSDVWGKELVLQGGAVFVQAPSGAGKTTLMHILYGLRTDHDGTLQWDALQPSKTDDATLSRLRATDVSIVFQDLRLFPALTAWENIAVKMHLATAATEQDVLQWMQRLGIYHKKDAPAATLSYGEQQRVAIVRALVQPFKWLLLDEPFSHLDSANRQQAIALVADVVRQRNAGMILADLDENNYFPYQQTLRL</sequence>
<evidence type="ECO:0000256" key="2">
    <source>
        <dbReference type="ARBA" id="ARBA00022741"/>
    </source>
</evidence>
<evidence type="ECO:0000313" key="5">
    <source>
        <dbReference type="EMBL" id="GAA4462287.1"/>
    </source>
</evidence>
<dbReference type="InterPro" id="IPR003439">
    <property type="entry name" value="ABC_transporter-like_ATP-bd"/>
</dbReference>
<dbReference type="EMBL" id="BAABFA010000007">
    <property type="protein sequence ID" value="GAA4462287.1"/>
    <property type="molecule type" value="Genomic_DNA"/>
</dbReference>
<gene>
    <name evidence="5" type="ORF">GCM10023093_08590</name>
</gene>